<dbReference type="SUPFAM" id="SSF55073">
    <property type="entry name" value="Nucleotide cyclase"/>
    <property type="match status" value="1"/>
</dbReference>
<accession>A0A7D4QJ61</accession>
<dbReference type="PANTHER" id="PTHR43081">
    <property type="entry name" value="ADENYLATE CYCLASE, TERMINAL-DIFFERENTIATION SPECIFIC-RELATED"/>
    <property type="match status" value="1"/>
</dbReference>
<dbReference type="Proteomes" id="UP000505355">
    <property type="component" value="Chromosome"/>
</dbReference>
<dbReference type="KEGG" id="mmab:HQ865_07220"/>
<name>A0A7D4QJ61_9SPHI</name>
<feature type="domain" description="Guanylate cyclase" evidence="4">
    <location>
        <begin position="26"/>
        <end position="159"/>
    </location>
</feature>
<dbReference type="GO" id="GO:0004016">
    <property type="term" value="F:adenylate cyclase activity"/>
    <property type="evidence" value="ECO:0007669"/>
    <property type="project" value="UniProtKB-ARBA"/>
</dbReference>
<keyword evidence="6" id="KW-1185">Reference proteome</keyword>
<dbReference type="Gene3D" id="3.30.70.1230">
    <property type="entry name" value="Nucleotide cyclase"/>
    <property type="match status" value="1"/>
</dbReference>
<evidence type="ECO:0000313" key="6">
    <source>
        <dbReference type="Proteomes" id="UP000505355"/>
    </source>
</evidence>
<keyword evidence="2" id="KW-1003">Cell membrane</keyword>
<dbReference type="GO" id="GO:0035556">
    <property type="term" value="P:intracellular signal transduction"/>
    <property type="evidence" value="ECO:0007669"/>
    <property type="project" value="InterPro"/>
</dbReference>
<gene>
    <name evidence="5" type="ORF">HQ865_07220</name>
</gene>
<dbReference type="GO" id="GO:0005886">
    <property type="term" value="C:plasma membrane"/>
    <property type="evidence" value="ECO:0007669"/>
    <property type="project" value="UniProtKB-SubCell"/>
</dbReference>
<comment type="subcellular location">
    <subcellularLocation>
        <location evidence="1">Cell membrane</location>
        <topology evidence="1">Multi-pass membrane protein</topology>
    </subcellularLocation>
</comment>
<evidence type="ECO:0000259" key="4">
    <source>
        <dbReference type="PROSITE" id="PS50125"/>
    </source>
</evidence>
<proteinExistence type="predicted"/>
<dbReference type="RefSeq" id="WP_173414242.1">
    <property type="nucleotide sequence ID" value="NZ_CP054139.1"/>
</dbReference>
<evidence type="ECO:0000256" key="3">
    <source>
        <dbReference type="ARBA" id="ARBA00023136"/>
    </source>
</evidence>
<dbReference type="GO" id="GO:0006171">
    <property type="term" value="P:cAMP biosynthetic process"/>
    <property type="evidence" value="ECO:0007669"/>
    <property type="project" value="TreeGrafter"/>
</dbReference>
<dbReference type="EMBL" id="CP054139">
    <property type="protein sequence ID" value="QKJ29550.1"/>
    <property type="molecule type" value="Genomic_DNA"/>
</dbReference>
<dbReference type="InterPro" id="IPR001054">
    <property type="entry name" value="A/G_cyclase"/>
</dbReference>
<dbReference type="Pfam" id="PF00211">
    <property type="entry name" value="Guanylate_cyc"/>
    <property type="match status" value="1"/>
</dbReference>
<evidence type="ECO:0000256" key="1">
    <source>
        <dbReference type="ARBA" id="ARBA00004651"/>
    </source>
</evidence>
<protein>
    <submittedName>
        <fullName evidence="5">Adenylate/guanylate cyclase domain-containing protein</fullName>
    </submittedName>
</protein>
<evidence type="ECO:0000313" key="5">
    <source>
        <dbReference type="EMBL" id="QKJ29550.1"/>
    </source>
</evidence>
<evidence type="ECO:0000256" key="2">
    <source>
        <dbReference type="ARBA" id="ARBA00022475"/>
    </source>
</evidence>
<sequence>MKNDYITLNDSLPNTVAGVGVEKELAILFLDIRNFTRLMETRAEQSVIQLVRYLFTGFNRIVKNYQGRVVEMAGDSLYAVFGLQTDVREAANQAYMAIKTIFQSLNLFNDAFTTTYNSQPLEIGAGLHAGKVFIGEFSLDAAPTLSVMGLPVNVASRLQAKTKELNNDLLISEKVYSLLDNSRPVLSQQTVSLKGISAEQDVRLAGKPYADTLCLSGSKQDMAYLMAISG</sequence>
<keyword evidence="3" id="KW-0472">Membrane</keyword>
<dbReference type="PROSITE" id="PS50125">
    <property type="entry name" value="GUANYLATE_CYCLASE_2"/>
    <property type="match status" value="1"/>
</dbReference>
<organism evidence="5 6">
    <name type="scientific">Mucilaginibacter mali</name>
    <dbReference type="NCBI Taxonomy" id="2740462"/>
    <lineage>
        <taxon>Bacteria</taxon>
        <taxon>Pseudomonadati</taxon>
        <taxon>Bacteroidota</taxon>
        <taxon>Sphingobacteriia</taxon>
        <taxon>Sphingobacteriales</taxon>
        <taxon>Sphingobacteriaceae</taxon>
        <taxon>Mucilaginibacter</taxon>
    </lineage>
</organism>
<dbReference type="SMART" id="SM00044">
    <property type="entry name" value="CYCc"/>
    <property type="match status" value="1"/>
</dbReference>
<reference evidence="5 6" key="1">
    <citation type="submission" date="2020-05" db="EMBL/GenBank/DDBJ databases">
        <title>Mucilaginibacter mali sp. nov.</title>
        <authorList>
            <person name="Kim H.S."/>
            <person name="Lee K.C."/>
            <person name="Suh M.K."/>
            <person name="Kim J.-S."/>
            <person name="Han K.-I."/>
            <person name="Eom M.K."/>
            <person name="Shin Y.K."/>
            <person name="Lee J.-S."/>
        </authorList>
    </citation>
    <scope>NUCLEOTIDE SEQUENCE [LARGE SCALE GENOMIC DNA]</scope>
    <source>
        <strain evidence="5 6">G2-14</strain>
    </source>
</reference>
<dbReference type="AlphaFoldDB" id="A0A7D4QJ61"/>
<dbReference type="InterPro" id="IPR050697">
    <property type="entry name" value="Adenylyl/Guanylyl_Cyclase_3/4"/>
</dbReference>
<dbReference type="CDD" id="cd07302">
    <property type="entry name" value="CHD"/>
    <property type="match status" value="1"/>
</dbReference>
<dbReference type="InterPro" id="IPR029787">
    <property type="entry name" value="Nucleotide_cyclase"/>
</dbReference>
<dbReference type="PANTHER" id="PTHR43081:SF17">
    <property type="entry name" value="BLL5647 PROTEIN"/>
    <property type="match status" value="1"/>
</dbReference>